<proteinExistence type="predicted"/>
<feature type="region of interest" description="Disordered" evidence="1">
    <location>
        <begin position="94"/>
        <end position="118"/>
    </location>
</feature>
<dbReference type="Proteomes" id="UP001501371">
    <property type="component" value="Unassembled WGS sequence"/>
</dbReference>
<protein>
    <submittedName>
        <fullName evidence="2">Uncharacterized protein</fullName>
    </submittedName>
</protein>
<evidence type="ECO:0000313" key="2">
    <source>
        <dbReference type="EMBL" id="GAA1165476.1"/>
    </source>
</evidence>
<accession>A0ABN1USL0</accession>
<keyword evidence="3" id="KW-1185">Reference proteome</keyword>
<feature type="compositionally biased region" description="Low complexity" evidence="1">
    <location>
        <begin position="94"/>
        <end position="104"/>
    </location>
</feature>
<feature type="compositionally biased region" description="Pro residues" evidence="1">
    <location>
        <begin position="105"/>
        <end position="118"/>
    </location>
</feature>
<reference evidence="2 3" key="1">
    <citation type="journal article" date="2019" name="Int. J. Syst. Evol. Microbiol.">
        <title>The Global Catalogue of Microorganisms (GCM) 10K type strain sequencing project: providing services to taxonomists for standard genome sequencing and annotation.</title>
        <authorList>
            <consortium name="The Broad Institute Genomics Platform"/>
            <consortium name="The Broad Institute Genome Sequencing Center for Infectious Disease"/>
            <person name="Wu L."/>
            <person name="Ma J."/>
        </authorList>
    </citation>
    <scope>NUCLEOTIDE SEQUENCE [LARGE SCALE GENOMIC DNA]</scope>
    <source>
        <strain evidence="2 3">JCM 12696</strain>
    </source>
</reference>
<dbReference type="EMBL" id="BAAAKV010000017">
    <property type="protein sequence ID" value="GAA1165476.1"/>
    <property type="molecule type" value="Genomic_DNA"/>
</dbReference>
<evidence type="ECO:0000313" key="3">
    <source>
        <dbReference type="Proteomes" id="UP001501371"/>
    </source>
</evidence>
<sequence>MWPRLVSAPESKASGKLWNGALDAQHAFGDLDGHRPAHLAVHDTIDDGTAYRAELSGRLDQPVLSDDPILQLPDSWWTCARAAIMADRTTLGPIRGPAARAAGVPPRPSTRLPPPADQ</sequence>
<evidence type="ECO:0000256" key="1">
    <source>
        <dbReference type="SAM" id="MobiDB-lite"/>
    </source>
</evidence>
<organism evidence="2 3">
    <name type="scientific">Streptomyces hebeiensis</name>
    <dbReference type="NCBI Taxonomy" id="229486"/>
    <lineage>
        <taxon>Bacteria</taxon>
        <taxon>Bacillati</taxon>
        <taxon>Actinomycetota</taxon>
        <taxon>Actinomycetes</taxon>
        <taxon>Kitasatosporales</taxon>
        <taxon>Streptomycetaceae</taxon>
        <taxon>Streptomyces</taxon>
    </lineage>
</organism>
<gene>
    <name evidence="2" type="ORF">GCM10009654_22950</name>
</gene>
<comment type="caution">
    <text evidence="2">The sequence shown here is derived from an EMBL/GenBank/DDBJ whole genome shotgun (WGS) entry which is preliminary data.</text>
</comment>
<name>A0ABN1USL0_9ACTN</name>